<keyword evidence="3" id="KW-0597">Phosphoprotein</keyword>
<dbReference type="Gene3D" id="3.30.565.10">
    <property type="entry name" value="Histidine kinase-like ATPase, C-terminal domain"/>
    <property type="match status" value="1"/>
</dbReference>
<feature type="transmembrane region" description="Helical" evidence="9">
    <location>
        <begin position="76"/>
        <end position="93"/>
    </location>
</feature>
<keyword evidence="4" id="KW-0808">Transferase</keyword>
<evidence type="ECO:0000256" key="3">
    <source>
        <dbReference type="ARBA" id="ARBA00022553"/>
    </source>
</evidence>
<sequence length="357" mass="37285">MAFQLTRMRPLQLAVLEWIPAGLYGVLAWALAHRGPMAPALVGSAAAAVALALVSLRPAWSLGCGLVPLALSPFEPSLGFVAVPLVCLAVFRLSDRRRSLVAVVVAEAGVVATALPDFRRSGGIVPFGAMVLGAWIVGRMAARYRRQSEELARQQERMRIARELHDIVAHSMGVITVQAGYGSLVIDEQPAAARAALATIEQTGRQTLAELRGLVGVLRSDEQLELAPTPGLAQLDELVTQTAKAGVRVNLTVTGSSAGIPAGIGLSAYRIVQEALTNVVKHASTPSADATVDCGADALSIEVVDHGAGCPDRPRPGHGLTGLGERVALYGGSLHAEPLPDKGFRVLARIPLGVEAS</sequence>
<keyword evidence="13" id="KW-1185">Reference proteome</keyword>
<keyword evidence="9" id="KW-0472">Membrane</keyword>
<feature type="domain" description="Histidine kinase/HSP90-like ATPase" evidence="10">
    <location>
        <begin position="267"/>
        <end position="352"/>
    </location>
</feature>
<feature type="transmembrane region" description="Helical" evidence="9">
    <location>
        <begin position="38"/>
        <end position="56"/>
    </location>
</feature>
<evidence type="ECO:0000313" key="12">
    <source>
        <dbReference type="EMBL" id="MBP2355832.1"/>
    </source>
</evidence>
<evidence type="ECO:0000256" key="5">
    <source>
        <dbReference type="ARBA" id="ARBA00022741"/>
    </source>
</evidence>
<keyword evidence="8" id="KW-0902">Two-component regulatory system</keyword>
<evidence type="ECO:0000256" key="9">
    <source>
        <dbReference type="SAM" id="Phobius"/>
    </source>
</evidence>
<dbReference type="InterPro" id="IPR050482">
    <property type="entry name" value="Sensor_HK_TwoCompSys"/>
</dbReference>
<organism evidence="12 13">
    <name type="scientific">Kribbella aluminosa</name>
    <dbReference type="NCBI Taxonomy" id="416017"/>
    <lineage>
        <taxon>Bacteria</taxon>
        <taxon>Bacillati</taxon>
        <taxon>Actinomycetota</taxon>
        <taxon>Actinomycetes</taxon>
        <taxon>Propionibacteriales</taxon>
        <taxon>Kribbellaceae</taxon>
        <taxon>Kribbella</taxon>
    </lineage>
</organism>
<evidence type="ECO:0000259" key="11">
    <source>
        <dbReference type="Pfam" id="PF07730"/>
    </source>
</evidence>
<dbReference type="Gene3D" id="1.20.5.1930">
    <property type="match status" value="1"/>
</dbReference>
<dbReference type="InterPro" id="IPR003594">
    <property type="entry name" value="HATPase_dom"/>
</dbReference>
<feature type="domain" description="Signal transduction histidine kinase subgroup 3 dimerisation and phosphoacceptor" evidence="11">
    <location>
        <begin position="156"/>
        <end position="222"/>
    </location>
</feature>
<dbReference type="Proteomes" id="UP000755585">
    <property type="component" value="Unassembled WGS sequence"/>
</dbReference>
<evidence type="ECO:0000256" key="4">
    <source>
        <dbReference type="ARBA" id="ARBA00022679"/>
    </source>
</evidence>
<comment type="catalytic activity">
    <reaction evidence="1">
        <text>ATP + protein L-histidine = ADP + protein N-phospho-L-histidine.</text>
        <dbReference type="EC" id="2.7.13.3"/>
    </reaction>
</comment>
<protein>
    <recommendedName>
        <fullName evidence="2">histidine kinase</fullName>
        <ecNumber evidence="2">2.7.13.3</ecNumber>
    </recommendedName>
</protein>
<reference evidence="12 13" key="1">
    <citation type="submission" date="2021-03" db="EMBL/GenBank/DDBJ databases">
        <title>Sequencing the genomes of 1000 actinobacteria strains.</title>
        <authorList>
            <person name="Klenk H.-P."/>
        </authorList>
    </citation>
    <scope>NUCLEOTIDE SEQUENCE [LARGE SCALE GENOMIC DNA]</scope>
    <source>
        <strain evidence="12 13">DSM 18824</strain>
    </source>
</reference>
<dbReference type="CDD" id="cd16917">
    <property type="entry name" value="HATPase_UhpB-NarQ-NarX-like"/>
    <property type="match status" value="1"/>
</dbReference>
<evidence type="ECO:0000256" key="6">
    <source>
        <dbReference type="ARBA" id="ARBA00022777"/>
    </source>
</evidence>
<feature type="transmembrane region" description="Helical" evidence="9">
    <location>
        <begin position="124"/>
        <end position="142"/>
    </location>
</feature>
<dbReference type="SUPFAM" id="SSF55874">
    <property type="entry name" value="ATPase domain of HSP90 chaperone/DNA topoisomerase II/histidine kinase"/>
    <property type="match status" value="1"/>
</dbReference>
<dbReference type="Pfam" id="PF02518">
    <property type="entry name" value="HATPase_c"/>
    <property type="match status" value="1"/>
</dbReference>
<proteinExistence type="predicted"/>
<gene>
    <name evidence="12" type="ORF">JOF29_006942</name>
</gene>
<evidence type="ECO:0000256" key="1">
    <source>
        <dbReference type="ARBA" id="ARBA00000085"/>
    </source>
</evidence>
<dbReference type="PANTHER" id="PTHR24421:SF10">
    <property type="entry name" value="NITRATE_NITRITE SENSOR PROTEIN NARQ"/>
    <property type="match status" value="1"/>
</dbReference>
<feature type="transmembrane region" description="Helical" evidence="9">
    <location>
        <begin position="100"/>
        <end position="118"/>
    </location>
</feature>
<dbReference type="InterPro" id="IPR036890">
    <property type="entry name" value="HATPase_C_sf"/>
</dbReference>
<name>A0ABS4UW25_9ACTN</name>
<dbReference type="EMBL" id="JAGINT010000002">
    <property type="protein sequence ID" value="MBP2355832.1"/>
    <property type="molecule type" value="Genomic_DNA"/>
</dbReference>
<evidence type="ECO:0000256" key="2">
    <source>
        <dbReference type="ARBA" id="ARBA00012438"/>
    </source>
</evidence>
<keyword evidence="6 12" id="KW-0418">Kinase</keyword>
<dbReference type="EC" id="2.7.13.3" evidence="2"/>
<feature type="transmembrane region" description="Helical" evidence="9">
    <location>
        <begin position="12"/>
        <end position="31"/>
    </location>
</feature>
<dbReference type="GO" id="GO:0016301">
    <property type="term" value="F:kinase activity"/>
    <property type="evidence" value="ECO:0007669"/>
    <property type="project" value="UniProtKB-KW"/>
</dbReference>
<keyword evidence="7" id="KW-0067">ATP-binding</keyword>
<evidence type="ECO:0000256" key="8">
    <source>
        <dbReference type="ARBA" id="ARBA00023012"/>
    </source>
</evidence>
<keyword evidence="9" id="KW-0812">Transmembrane</keyword>
<evidence type="ECO:0000256" key="7">
    <source>
        <dbReference type="ARBA" id="ARBA00022840"/>
    </source>
</evidence>
<evidence type="ECO:0000313" key="13">
    <source>
        <dbReference type="Proteomes" id="UP000755585"/>
    </source>
</evidence>
<keyword evidence="9" id="KW-1133">Transmembrane helix</keyword>
<dbReference type="Pfam" id="PF07730">
    <property type="entry name" value="HisKA_3"/>
    <property type="match status" value="1"/>
</dbReference>
<comment type="caution">
    <text evidence="12">The sequence shown here is derived from an EMBL/GenBank/DDBJ whole genome shotgun (WGS) entry which is preliminary data.</text>
</comment>
<evidence type="ECO:0000259" key="10">
    <source>
        <dbReference type="Pfam" id="PF02518"/>
    </source>
</evidence>
<keyword evidence="5" id="KW-0547">Nucleotide-binding</keyword>
<dbReference type="PANTHER" id="PTHR24421">
    <property type="entry name" value="NITRATE/NITRITE SENSOR PROTEIN NARX-RELATED"/>
    <property type="match status" value="1"/>
</dbReference>
<dbReference type="RefSeq" id="WP_209698443.1">
    <property type="nucleotide sequence ID" value="NZ_BAAAVU010000005.1"/>
</dbReference>
<dbReference type="InterPro" id="IPR011712">
    <property type="entry name" value="Sig_transdc_His_kin_sub3_dim/P"/>
</dbReference>
<accession>A0ABS4UW25</accession>